<gene>
    <name evidence="2" type="primary">Dere\GG18087</name>
    <name evidence="2" type="synonym">dere_GLEANR_2958</name>
    <name evidence="2" type="synonym">GG18087</name>
    <name evidence="2" type="ORF">Dere_GG18087</name>
</gene>
<feature type="compositionally biased region" description="Acidic residues" evidence="1">
    <location>
        <begin position="437"/>
        <end position="448"/>
    </location>
</feature>
<reference evidence="2 3" key="2">
    <citation type="journal article" date="2008" name="Bioinformatics">
        <title>Assembly reconciliation.</title>
        <authorList>
            <person name="Zimin A.V."/>
            <person name="Smith D.R."/>
            <person name="Sutton G."/>
            <person name="Yorke J.A."/>
        </authorList>
    </citation>
    <scope>NUCLEOTIDE SEQUENCE [LARGE SCALE GENOMIC DNA]</scope>
    <source>
        <strain evidence="2 3">TSC#14021-0224.01</strain>
    </source>
</reference>
<dbReference type="InterPro" id="IPR019193">
    <property type="entry name" value="UBQ-conj_enz_E2-bd_prot"/>
</dbReference>
<organism evidence="2 3">
    <name type="scientific">Drosophila erecta</name>
    <name type="common">Fruit fly</name>
    <dbReference type="NCBI Taxonomy" id="7220"/>
    <lineage>
        <taxon>Eukaryota</taxon>
        <taxon>Metazoa</taxon>
        <taxon>Ecdysozoa</taxon>
        <taxon>Arthropoda</taxon>
        <taxon>Hexapoda</taxon>
        <taxon>Insecta</taxon>
        <taxon>Pterygota</taxon>
        <taxon>Neoptera</taxon>
        <taxon>Endopterygota</taxon>
        <taxon>Diptera</taxon>
        <taxon>Brachycera</taxon>
        <taxon>Muscomorpha</taxon>
        <taxon>Ephydroidea</taxon>
        <taxon>Drosophilidae</taxon>
        <taxon>Drosophila</taxon>
        <taxon>Sophophora</taxon>
    </lineage>
</organism>
<dbReference type="OMA" id="RCMRFLG"/>
<dbReference type="EMBL" id="CH954180">
    <property type="protein sequence ID" value="EDV46647.1"/>
    <property type="molecule type" value="Genomic_DNA"/>
</dbReference>
<sequence length="489" mass="55401">MPFTGLCIELRPNLRSGVVFLQLDQPFSQRHVISVFIRDYNVFISEKPNNRVIDLDSSDSDSEDAEELLLIRHDQYGMDICHLSAFVVSGSIFCFRINYNQIDLTSMDGSAVEVPLAPLLPSCQENEAITINCRDCRAELVAAQSYRRLREFPSFVVDPSEFFCHSHGPAGNTQPFSLVPAETDLFYGLNYVVINFSVANSRMLNREDHLYCNRCMRYLGQTMLDGAAARIWADAVRWLPAGAAATVPERHFFQSSTLTQLVKRLLHSLWPQALPQFCLTSSRAVLVTTLPNRKQQYMFLHVVESQLRVLRRIRPDSNELRCFRACKLYYGVFGTNPPFLEKWQAEQTLPQMEISPNMFLEIQQRLETNGQLIPDALRLNCADERLQLSYFFYENEEQPNGVVVTLNVSAEQMSQLNDNQQKVDDPYETDAGHASESDDEYSDTDTASEDAAAHSVGKRTLLKRSPTPPRSCVKMATSSPSTSTSSEDK</sequence>
<accession>B3NUQ0</accession>
<name>B3NUQ0_DROER</name>
<dbReference type="PhylomeDB" id="B3NUQ0"/>
<dbReference type="HOGENOM" id="CLU_559314_0_0_1"/>
<dbReference type="Proteomes" id="UP000008711">
    <property type="component" value="Unassembled WGS sequence"/>
</dbReference>
<keyword evidence="3" id="KW-1185">Reference proteome</keyword>
<feature type="region of interest" description="Disordered" evidence="1">
    <location>
        <begin position="417"/>
        <end position="489"/>
    </location>
</feature>
<dbReference type="Pfam" id="PF09814">
    <property type="entry name" value="HECT_2"/>
    <property type="match status" value="1"/>
</dbReference>
<evidence type="ECO:0000256" key="1">
    <source>
        <dbReference type="SAM" id="MobiDB-lite"/>
    </source>
</evidence>
<evidence type="ECO:0000313" key="2">
    <source>
        <dbReference type="EMBL" id="EDV46647.1"/>
    </source>
</evidence>
<reference evidence="2 3" key="1">
    <citation type="journal article" date="2007" name="Nature">
        <title>Evolution of genes and genomes on the Drosophila phylogeny.</title>
        <authorList>
            <consortium name="Drosophila 12 Genomes Consortium"/>
            <person name="Clark A.G."/>
            <person name="Eisen M.B."/>
            <person name="Smith D.R."/>
            <person name="Bergman C.M."/>
            <person name="Oliver B."/>
            <person name="Markow T.A."/>
            <person name="Kaufman T.C."/>
            <person name="Kellis M."/>
            <person name="Gelbart W."/>
            <person name="Iyer V.N."/>
            <person name="Pollard D.A."/>
            <person name="Sackton T.B."/>
            <person name="Larracuente A.M."/>
            <person name="Singh N.D."/>
            <person name="Abad J.P."/>
            <person name="Abt D.N."/>
            <person name="Adryan B."/>
            <person name="Aguade M."/>
            <person name="Akashi H."/>
            <person name="Anderson W.W."/>
            <person name="Aquadro C.F."/>
            <person name="Ardell D.H."/>
            <person name="Arguello R."/>
            <person name="Artieri C.G."/>
            <person name="Barbash D.A."/>
            <person name="Barker D."/>
            <person name="Barsanti P."/>
            <person name="Batterham P."/>
            <person name="Batzoglou S."/>
            <person name="Begun D."/>
            <person name="Bhutkar A."/>
            <person name="Blanco E."/>
            <person name="Bosak S.A."/>
            <person name="Bradley R.K."/>
            <person name="Brand A.D."/>
            <person name="Brent M.R."/>
            <person name="Brooks A.N."/>
            <person name="Brown R.H."/>
            <person name="Butlin R.K."/>
            <person name="Caggese C."/>
            <person name="Calvi B.R."/>
            <person name="Bernardo de Carvalho A."/>
            <person name="Caspi A."/>
            <person name="Castrezana S."/>
            <person name="Celniker S.E."/>
            <person name="Chang J.L."/>
            <person name="Chapple C."/>
            <person name="Chatterji S."/>
            <person name="Chinwalla A."/>
            <person name="Civetta A."/>
            <person name="Clifton S.W."/>
            <person name="Comeron J.M."/>
            <person name="Costello J.C."/>
            <person name="Coyne J.A."/>
            <person name="Daub J."/>
            <person name="David R.G."/>
            <person name="Delcher A.L."/>
            <person name="Delehaunty K."/>
            <person name="Do C.B."/>
            <person name="Ebling H."/>
            <person name="Edwards K."/>
            <person name="Eickbush T."/>
            <person name="Evans J.D."/>
            <person name="Filipski A."/>
            <person name="Findeiss S."/>
            <person name="Freyhult E."/>
            <person name="Fulton L."/>
            <person name="Fulton R."/>
            <person name="Garcia A.C."/>
            <person name="Gardiner A."/>
            <person name="Garfield D.A."/>
            <person name="Garvin B.E."/>
            <person name="Gibson G."/>
            <person name="Gilbert D."/>
            <person name="Gnerre S."/>
            <person name="Godfrey J."/>
            <person name="Good R."/>
            <person name="Gotea V."/>
            <person name="Gravely B."/>
            <person name="Greenberg A.J."/>
            <person name="Griffiths-Jones S."/>
            <person name="Gross S."/>
            <person name="Guigo R."/>
            <person name="Gustafson E.A."/>
            <person name="Haerty W."/>
            <person name="Hahn M.W."/>
            <person name="Halligan D.L."/>
            <person name="Halpern A.L."/>
            <person name="Halter G.M."/>
            <person name="Han M.V."/>
            <person name="Heger A."/>
            <person name="Hillier L."/>
            <person name="Hinrichs A.S."/>
            <person name="Holmes I."/>
            <person name="Hoskins R.A."/>
            <person name="Hubisz M.J."/>
            <person name="Hultmark D."/>
            <person name="Huntley M.A."/>
            <person name="Jaffe D.B."/>
            <person name="Jagadeeshan S."/>
            <person name="Jeck W.R."/>
            <person name="Johnson J."/>
            <person name="Jones C.D."/>
            <person name="Jordan W.C."/>
            <person name="Karpen G.H."/>
            <person name="Kataoka E."/>
            <person name="Keightley P.D."/>
            <person name="Kheradpour P."/>
            <person name="Kirkness E.F."/>
            <person name="Koerich L.B."/>
            <person name="Kristiansen K."/>
            <person name="Kudrna D."/>
            <person name="Kulathinal R.J."/>
            <person name="Kumar S."/>
            <person name="Kwok R."/>
            <person name="Lander E."/>
            <person name="Langley C.H."/>
            <person name="Lapoint R."/>
            <person name="Lazzaro B.P."/>
            <person name="Lee S.J."/>
            <person name="Levesque L."/>
            <person name="Li R."/>
            <person name="Lin C.F."/>
            <person name="Lin M.F."/>
            <person name="Lindblad-Toh K."/>
            <person name="Llopart A."/>
            <person name="Long M."/>
            <person name="Low L."/>
            <person name="Lozovsky E."/>
            <person name="Lu J."/>
            <person name="Luo M."/>
            <person name="Machado C.A."/>
            <person name="Makalowski W."/>
            <person name="Marzo M."/>
            <person name="Matsuda M."/>
            <person name="Matzkin L."/>
            <person name="McAllister B."/>
            <person name="McBride C.S."/>
            <person name="McKernan B."/>
            <person name="McKernan K."/>
            <person name="Mendez-Lago M."/>
            <person name="Minx P."/>
            <person name="Mollenhauer M.U."/>
            <person name="Montooth K."/>
            <person name="Mount S.M."/>
            <person name="Mu X."/>
            <person name="Myers E."/>
            <person name="Negre B."/>
            <person name="Newfeld S."/>
            <person name="Nielsen R."/>
            <person name="Noor M.A."/>
            <person name="O'Grady P."/>
            <person name="Pachter L."/>
            <person name="Papaceit M."/>
            <person name="Parisi M.J."/>
            <person name="Parisi M."/>
            <person name="Parts L."/>
            <person name="Pedersen J.S."/>
            <person name="Pesole G."/>
            <person name="Phillippy A.M."/>
            <person name="Ponting C.P."/>
            <person name="Pop M."/>
            <person name="Porcelli D."/>
            <person name="Powell J.R."/>
            <person name="Prohaska S."/>
            <person name="Pruitt K."/>
            <person name="Puig M."/>
            <person name="Quesneville H."/>
            <person name="Ram K.R."/>
            <person name="Rand D."/>
            <person name="Rasmussen M.D."/>
            <person name="Reed L.K."/>
            <person name="Reenan R."/>
            <person name="Reily A."/>
            <person name="Remington K.A."/>
            <person name="Rieger T.T."/>
            <person name="Ritchie M.G."/>
            <person name="Robin C."/>
            <person name="Rogers Y.H."/>
            <person name="Rohde C."/>
            <person name="Rozas J."/>
            <person name="Rubenfield M.J."/>
            <person name="Ruiz A."/>
            <person name="Russo S."/>
            <person name="Salzberg S.L."/>
            <person name="Sanchez-Gracia A."/>
            <person name="Saranga D.J."/>
            <person name="Sato H."/>
            <person name="Schaeffer S.W."/>
            <person name="Schatz M.C."/>
            <person name="Schlenke T."/>
            <person name="Schwartz R."/>
            <person name="Segarra C."/>
            <person name="Singh R.S."/>
            <person name="Sirot L."/>
            <person name="Sirota M."/>
            <person name="Sisneros N.B."/>
            <person name="Smith C.D."/>
            <person name="Smith T.F."/>
            <person name="Spieth J."/>
            <person name="Stage D.E."/>
            <person name="Stark A."/>
            <person name="Stephan W."/>
            <person name="Strausberg R.L."/>
            <person name="Strempel S."/>
            <person name="Sturgill D."/>
            <person name="Sutton G."/>
            <person name="Sutton G.G."/>
            <person name="Tao W."/>
            <person name="Teichmann S."/>
            <person name="Tobari Y.N."/>
            <person name="Tomimura Y."/>
            <person name="Tsolas J.M."/>
            <person name="Valente V.L."/>
            <person name="Venter E."/>
            <person name="Venter J.C."/>
            <person name="Vicario S."/>
            <person name="Vieira F.G."/>
            <person name="Vilella A.J."/>
            <person name="Villasante A."/>
            <person name="Walenz B."/>
            <person name="Wang J."/>
            <person name="Wasserman M."/>
            <person name="Watts T."/>
            <person name="Wilson D."/>
            <person name="Wilson R.K."/>
            <person name="Wing R.A."/>
            <person name="Wolfner M.F."/>
            <person name="Wong A."/>
            <person name="Wong G.K."/>
            <person name="Wu C.I."/>
            <person name="Wu G."/>
            <person name="Yamamoto D."/>
            <person name="Yang H.P."/>
            <person name="Yang S.P."/>
            <person name="Yorke J.A."/>
            <person name="Yoshida K."/>
            <person name="Zdobnov E."/>
            <person name="Zhang P."/>
            <person name="Zhang Y."/>
            <person name="Zimin A.V."/>
            <person name="Baldwin J."/>
            <person name="Abdouelleil A."/>
            <person name="Abdulkadir J."/>
            <person name="Abebe A."/>
            <person name="Abera B."/>
            <person name="Abreu J."/>
            <person name="Acer S.C."/>
            <person name="Aftuck L."/>
            <person name="Alexander A."/>
            <person name="An P."/>
            <person name="Anderson E."/>
            <person name="Anderson S."/>
            <person name="Arachi H."/>
            <person name="Azer M."/>
            <person name="Bachantsang P."/>
            <person name="Barry A."/>
            <person name="Bayul T."/>
            <person name="Berlin A."/>
            <person name="Bessette D."/>
            <person name="Bloom T."/>
            <person name="Blye J."/>
            <person name="Boguslavskiy L."/>
            <person name="Bonnet C."/>
            <person name="Boukhgalter B."/>
            <person name="Bourzgui I."/>
            <person name="Brown A."/>
            <person name="Cahill P."/>
            <person name="Channer S."/>
            <person name="Cheshatsang Y."/>
            <person name="Chuda L."/>
            <person name="Citroen M."/>
            <person name="Collymore A."/>
            <person name="Cooke P."/>
            <person name="Costello M."/>
            <person name="D'Aco K."/>
            <person name="Daza R."/>
            <person name="De Haan G."/>
            <person name="DeGray S."/>
            <person name="DeMaso C."/>
            <person name="Dhargay N."/>
            <person name="Dooley K."/>
            <person name="Dooley E."/>
            <person name="Doricent M."/>
            <person name="Dorje P."/>
            <person name="Dorjee K."/>
            <person name="Dupes A."/>
            <person name="Elong R."/>
            <person name="Falk J."/>
            <person name="Farina A."/>
            <person name="Faro S."/>
            <person name="Ferguson D."/>
            <person name="Fisher S."/>
            <person name="Foley C.D."/>
            <person name="Franke A."/>
            <person name="Friedrich D."/>
            <person name="Gadbois L."/>
            <person name="Gearin G."/>
            <person name="Gearin C.R."/>
            <person name="Giannoukos G."/>
            <person name="Goode T."/>
            <person name="Graham J."/>
            <person name="Grandbois E."/>
            <person name="Grewal S."/>
            <person name="Gyaltsen K."/>
            <person name="Hafez N."/>
            <person name="Hagos B."/>
            <person name="Hall J."/>
            <person name="Henson C."/>
            <person name="Hollinger A."/>
            <person name="Honan T."/>
            <person name="Huard M.D."/>
            <person name="Hughes L."/>
            <person name="Hurhula B."/>
            <person name="Husby M.E."/>
            <person name="Kamat A."/>
            <person name="Kanga B."/>
            <person name="Kashin S."/>
            <person name="Khazanovich D."/>
            <person name="Kisner P."/>
            <person name="Lance K."/>
            <person name="Lara M."/>
            <person name="Lee W."/>
            <person name="Lennon N."/>
            <person name="Letendre F."/>
            <person name="LeVine R."/>
            <person name="Lipovsky A."/>
            <person name="Liu X."/>
            <person name="Liu J."/>
            <person name="Liu S."/>
            <person name="Lokyitsang T."/>
            <person name="Lokyitsang Y."/>
            <person name="Lubonja R."/>
            <person name="Lui A."/>
            <person name="MacDonald P."/>
            <person name="Magnisalis V."/>
            <person name="Maru K."/>
            <person name="Matthews C."/>
            <person name="McCusker W."/>
            <person name="McDonough S."/>
            <person name="Mehta T."/>
            <person name="Meldrim J."/>
            <person name="Meneus L."/>
            <person name="Mihai O."/>
            <person name="Mihalev A."/>
            <person name="Mihova T."/>
            <person name="Mittelman R."/>
            <person name="Mlenga V."/>
            <person name="Montmayeur A."/>
            <person name="Mulrain L."/>
            <person name="Navidi A."/>
            <person name="Naylor J."/>
            <person name="Negash T."/>
            <person name="Nguyen T."/>
            <person name="Nguyen N."/>
            <person name="Nicol R."/>
            <person name="Norbu C."/>
            <person name="Norbu N."/>
            <person name="Novod N."/>
            <person name="O'Neill B."/>
            <person name="Osman S."/>
            <person name="Markiewicz E."/>
            <person name="Oyono O.L."/>
            <person name="Patti C."/>
            <person name="Phunkhang P."/>
            <person name="Pierre F."/>
            <person name="Priest M."/>
            <person name="Raghuraman S."/>
            <person name="Rege F."/>
            <person name="Reyes R."/>
            <person name="Rise C."/>
            <person name="Rogov P."/>
            <person name="Ross K."/>
            <person name="Ryan E."/>
            <person name="Settipalli S."/>
            <person name="Shea T."/>
            <person name="Sherpa N."/>
            <person name="Shi L."/>
            <person name="Shih D."/>
            <person name="Sparrow T."/>
            <person name="Spaulding J."/>
            <person name="Stalker J."/>
            <person name="Stange-Thomann N."/>
            <person name="Stavropoulos S."/>
            <person name="Stone C."/>
            <person name="Strader C."/>
            <person name="Tesfaye S."/>
            <person name="Thomson T."/>
            <person name="Thoulutsang Y."/>
            <person name="Thoulutsang D."/>
            <person name="Topham K."/>
            <person name="Topping I."/>
            <person name="Tsamla T."/>
            <person name="Vassiliev H."/>
            <person name="Vo A."/>
            <person name="Wangchuk T."/>
            <person name="Wangdi T."/>
            <person name="Weiand M."/>
            <person name="Wilkinson J."/>
            <person name="Wilson A."/>
            <person name="Yadav S."/>
            <person name="Young G."/>
            <person name="Yu Q."/>
            <person name="Zembek L."/>
            <person name="Zhong D."/>
            <person name="Zimmer A."/>
            <person name="Zwirko Z."/>
            <person name="Jaffe D.B."/>
            <person name="Alvarez P."/>
            <person name="Brockman W."/>
            <person name="Butler J."/>
            <person name="Chin C."/>
            <person name="Gnerre S."/>
            <person name="Grabherr M."/>
            <person name="Kleber M."/>
            <person name="Mauceli E."/>
            <person name="MacCallum I."/>
        </authorList>
    </citation>
    <scope>NUCLEOTIDE SEQUENCE [LARGE SCALE GENOMIC DNA]</scope>
    <source>
        <strain evidence="2 3">TSC#14021-0224.01</strain>
    </source>
</reference>
<feature type="compositionally biased region" description="Low complexity" evidence="1">
    <location>
        <begin position="477"/>
        <end position="489"/>
    </location>
</feature>
<feature type="compositionally biased region" description="Basic and acidic residues" evidence="1">
    <location>
        <begin position="421"/>
        <end position="436"/>
    </location>
</feature>
<evidence type="ECO:0000313" key="3">
    <source>
        <dbReference type="Proteomes" id="UP000008711"/>
    </source>
</evidence>
<dbReference type="KEGG" id="der:6550209"/>
<protein>
    <submittedName>
        <fullName evidence="2">Uncharacterized protein</fullName>
    </submittedName>
</protein>
<dbReference type="OrthoDB" id="10264956at2759"/>
<dbReference type="eggNOG" id="KOG4784">
    <property type="taxonomic scope" value="Eukaryota"/>
</dbReference>
<dbReference type="AlphaFoldDB" id="B3NUQ0"/>
<proteinExistence type="predicted"/>